<evidence type="ECO:0000256" key="1">
    <source>
        <dbReference type="SAM" id="Phobius"/>
    </source>
</evidence>
<dbReference type="AlphaFoldDB" id="A0AAV6JI90"/>
<reference evidence="2" key="1">
    <citation type="submission" date="2020-08" db="EMBL/GenBank/DDBJ databases">
        <title>Plant Genome Project.</title>
        <authorList>
            <person name="Zhang R.-G."/>
        </authorList>
    </citation>
    <scope>NUCLEOTIDE SEQUENCE</scope>
    <source>
        <strain evidence="2">WSP0</strain>
        <tissue evidence="2">Leaf</tissue>
    </source>
</reference>
<evidence type="ECO:0008006" key="4">
    <source>
        <dbReference type="Google" id="ProtNLM"/>
    </source>
</evidence>
<keyword evidence="1" id="KW-1133">Transmembrane helix</keyword>
<sequence>MQMACTLVKIPPLHYVVSFTPGFFILLVLVLICFFLLGFAKKKKNCKGYIDIIDFRSKLFSSLWKKL</sequence>
<organism evidence="2 3">
    <name type="scientific">Rhododendron griersonianum</name>
    <dbReference type="NCBI Taxonomy" id="479676"/>
    <lineage>
        <taxon>Eukaryota</taxon>
        <taxon>Viridiplantae</taxon>
        <taxon>Streptophyta</taxon>
        <taxon>Embryophyta</taxon>
        <taxon>Tracheophyta</taxon>
        <taxon>Spermatophyta</taxon>
        <taxon>Magnoliopsida</taxon>
        <taxon>eudicotyledons</taxon>
        <taxon>Gunneridae</taxon>
        <taxon>Pentapetalae</taxon>
        <taxon>asterids</taxon>
        <taxon>Ericales</taxon>
        <taxon>Ericaceae</taxon>
        <taxon>Ericoideae</taxon>
        <taxon>Rhodoreae</taxon>
        <taxon>Rhododendron</taxon>
    </lineage>
</organism>
<evidence type="ECO:0000313" key="3">
    <source>
        <dbReference type="Proteomes" id="UP000823749"/>
    </source>
</evidence>
<gene>
    <name evidence="2" type="ORF">RHGRI_020967</name>
</gene>
<keyword evidence="1" id="KW-0812">Transmembrane</keyword>
<accession>A0AAV6JI90</accession>
<evidence type="ECO:0000313" key="2">
    <source>
        <dbReference type="EMBL" id="KAG5540901.1"/>
    </source>
</evidence>
<keyword evidence="1" id="KW-0472">Membrane</keyword>
<feature type="transmembrane region" description="Helical" evidence="1">
    <location>
        <begin position="12"/>
        <end position="37"/>
    </location>
</feature>
<dbReference type="Proteomes" id="UP000823749">
    <property type="component" value="Chromosome 7"/>
</dbReference>
<dbReference type="EMBL" id="JACTNZ010000007">
    <property type="protein sequence ID" value="KAG5540901.1"/>
    <property type="molecule type" value="Genomic_DNA"/>
</dbReference>
<proteinExistence type="predicted"/>
<protein>
    <recommendedName>
        <fullName evidence="4">ATP synthase F0 subunit 8</fullName>
    </recommendedName>
</protein>
<keyword evidence="3" id="KW-1185">Reference proteome</keyword>
<comment type="caution">
    <text evidence="2">The sequence shown here is derived from an EMBL/GenBank/DDBJ whole genome shotgun (WGS) entry which is preliminary data.</text>
</comment>
<name>A0AAV6JI90_9ERIC</name>